<keyword evidence="5" id="KW-0418">Kinase</keyword>
<dbReference type="InterPro" id="IPR005467">
    <property type="entry name" value="His_kinase_dom"/>
</dbReference>
<dbReference type="SMART" id="SM00388">
    <property type="entry name" value="HisKA"/>
    <property type="match status" value="1"/>
</dbReference>
<organism evidence="5 6">
    <name type="scientific">Duganella levis</name>
    <dbReference type="NCBI Taxonomy" id="2692169"/>
    <lineage>
        <taxon>Bacteria</taxon>
        <taxon>Pseudomonadati</taxon>
        <taxon>Pseudomonadota</taxon>
        <taxon>Betaproteobacteria</taxon>
        <taxon>Burkholderiales</taxon>
        <taxon>Oxalobacteraceae</taxon>
        <taxon>Telluria group</taxon>
        <taxon>Duganella</taxon>
    </lineage>
</organism>
<dbReference type="Gene3D" id="1.10.287.130">
    <property type="match status" value="1"/>
</dbReference>
<sequence length="379" mass="41616">MTLATDQNLQGYGLSATSKAMLAIRDQVFEYWQREVRANIKGAGDLPEPVLVNTLPTFYDNLAEAVTASYPREHATSNNTASGAHGDERARMTHFRVDQVIQEYHLLREAIWVVANQACVVFNDAEWQVVERSIDLAVRVAVKEFAATRATQRERLAASLSHDMRTPLGLVVTGAQLVSLSSTLEMAQRAALKIQAGARRLEDMLIELTDTFAFEGGARLPLTITRFDMHDLLTEIGNEFHGQGHDSVEVSGSSIVGHWCEKSMRRAVENLLTNAFKYGDGAIVRIHAEQMRGRLLLSVHNRGNPIASELRERVFDYLLRDANGAQVEGWGIGLPFVKSVAQCHGGSVAVDSSGAAGTTFLIDVPLDCRPFVALAGSWD</sequence>
<dbReference type="Gene3D" id="3.30.565.10">
    <property type="entry name" value="Histidine kinase-like ATPase, C-terminal domain"/>
    <property type="match status" value="1"/>
</dbReference>
<evidence type="ECO:0000313" key="5">
    <source>
        <dbReference type="EMBL" id="MYN24821.1"/>
    </source>
</evidence>
<evidence type="ECO:0000256" key="1">
    <source>
        <dbReference type="ARBA" id="ARBA00000085"/>
    </source>
</evidence>
<dbReference type="SUPFAM" id="SSF47384">
    <property type="entry name" value="Homodimeric domain of signal transducing histidine kinase"/>
    <property type="match status" value="1"/>
</dbReference>
<keyword evidence="3" id="KW-0597">Phosphoprotein</keyword>
<dbReference type="InterPro" id="IPR003594">
    <property type="entry name" value="HATPase_dom"/>
</dbReference>
<protein>
    <recommendedName>
        <fullName evidence="2">histidine kinase</fullName>
        <ecNumber evidence="2">2.7.13.3</ecNumber>
    </recommendedName>
</protein>
<keyword evidence="5" id="KW-0808">Transferase</keyword>
<dbReference type="RefSeq" id="WP_161052984.1">
    <property type="nucleotide sequence ID" value="NZ_WWCT01000001.1"/>
</dbReference>
<dbReference type="PANTHER" id="PTHR43547">
    <property type="entry name" value="TWO-COMPONENT HISTIDINE KINASE"/>
    <property type="match status" value="1"/>
</dbReference>
<comment type="caution">
    <text evidence="5">The sequence shown here is derived from an EMBL/GenBank/DDBJ whole genome shotgun (WGS) entry which is preliminary data.</text>
</comment>
<comment type="catalytic activity">
    <reaction evidence="1">
        <text>ATP + protein L-histidine = ADP + protein N-phospho-L-histidine.</text>
        <dbReference type="EC" id="2.7.13.3"/>
    </reaction>
</comment>
<gene>
    <name evidence="5" type="ORF">GTP69_00175</name>
</gene>
<dbReference type="PANTHER" id="PTHR43547:SF2">
    <property type="entry name" value="HYBRID SIGNAL TRANSDUCTION HISTIDINE KINASE C"/>
    <property type="match status" value="1"/>
</dbReference>
<evidence type="ECO:0000256" key="2">
    <source>
        <dbReference type="ARBA" id="ARBA00012438"/>
    </source>
</evidence>
<reference evidence="5 6" key="1">
    <citation type="submission" date="2019-12" db="EMBL/GenBank/DDBJ databases">
        <title>Novel species isolated from a subtropical stream in China.</title>
        <authorList>
            <person name="Lu H."/>
        </authorList>
    </citation>
    <scope>NUCLEOTIDE SEQUENCE [LARGE SCALE GENOMIC DNA]</scope>
    <source>
        <strain evidence="5 6">CY42W</strain>
    </source>
</reference>
<dbReference type="EC" id="2.7.13.3" evidence="2"/>
<dbReference type="PROSITE" id="PS50109">
    <property type="entry name" value="HIS_KIN"/>
    <property type="match status" value="1"/>
</dbReference>
<dbReference type="CDD" id="cd00082">
    <property type="entry name" value="HisKA"/>
    <property type="match status" value="1"/>
</dbReference>
<dbReference type="InterPro" id="IPR004358">
    <property type="entry name" value="Sig_transdc_His_kin-like_C"/>
</dbReference>
<proteinExistence type="predicted"/>
<dbReference type="PRINTS" id="PR00344">
    <property type="entry name" value="BCTRLSENSOR"/>
</dbReference>
<dbReference type="InterPro" id="IPR036890">
    <property type="entry name" value="HATPase_C_sf"/>
</dbReference>
<dbReference type="EMBL" id="WWCT01000001">
    <property type="protein sequence ID" value="MYN24821.1"/>
    <property type="molecule type" value="Genomic_DNA"/>
</dbReference>
<name>A0ABW9VT68_9BURK</name>
<dbReference type="Proteomes" id="UP000642144">
    <property type="component" value="Unassembled WGS sequence"/>
</dbReference>
<feature type="domain" description="Histidine kinase" evidence="4">
    <location>
        <begin position="159"/>
        <end position="368"/>
    </location>
</feature>
<dbReference type="SUPFAM" id="SSF55874">
    <property type="entry name" value="ATPase domain of HSP90 chaperone/DNA topoisomerase II/histidine kinase"/>
    <property type="match status" value="1"/>
</dbReference>
<dbReference type="Pfam" id="PF02518">
    <property type="entry name" value="HATPase_c"/>
    <property type="match status" value="1"/>
</dbReference>
<dbReference type="InterPro" id="IPR036097">
    <property type="entry name" value="HisK_dim/P_sf"/>
</dbReference>
<accession>A0ABW9VT68</accession>
<keyword evidence="6" id="KW-1185">Reference proteome</keyword>
<dbReference type="GO" id="GO:0016301">
    <property type="term" value="F:kinase activity"/>
    <property type="evidence" value="ECO:0007669"/>
    <property type="project" value="UniProtKB-KW"/>
</dbReference>
<evidence type="ECO:0000256" key="3">
    <source>
        <dbReference type="ARBA" id="ARBA00022553"/>
    </source>
</evidence>
<dbReference type="InterPro" id="IPR003661">
    <property type="entry name" value="HisK_dim/P_dom"/>
</dbReference>
<dbReference type="SMART" id="SM00387">
    <property type="entry name" value="HATPase_c"/>
    <property type="match status" value="1"/>
</dbReference>
<evidence type="ECO:0000259" key="4">
    <source>
        <dbReference type="PROSITE" id="PS50109"/>
    </source>
</evidence>
<evidence type="ECO:0000313" key="6">
    <source>
        <dbReference type="Proteomes" id="UP000642144"/>
    </source>
</evidence>